<feature type="compositionally biased region" description="Basic residues" evidence="1">
    <location>
        <begin position="84"/>
        <end position="98"/>
    </location>
</feature>
<feature type="region of interest" description="Disordered" evidence="1">
    <location>
        <begin position="173"/>
        <end position="290"/>
    </location>
</feature>
<dbReference type="AlphaFoldDB" id="A0A2N3VG15"/>
<feature type="region of interest" description="Disordered" evidence="1">
    <location>
        <begin position="129"/>
        <end position="151"/>
    </location>
</feature>
<sequence length="290" mass="30604">MRASCPHSRNHCPGGIVRRSEWGHEHLDTHPDHDVSVALRGRGRRRTGRGTCRERCSTRCSTCHRRRRTGPPSQWPLADLRQGRGTRGRRPRPTTRARRPGDSRGAARGRARHYADGVHCAVPAGCDLVRSTPRGASRRNHPRRRGICGIPRAGSCAANRWAGAVARASVQFPPVRSGVPCGPHDRASTRTRPRAGPGASADPRSRFRSSAAAGDRSERGGSAGHRDHGPSRRRERVGGGAAPGSAGTAAVTGGTAACAVAPTTSLSRCGGRRTAPRGSAPAMSASTIVG</sequence>
<feature type="region of interest" description="Disordered" evidence="1">
    <location>
        <begin position="63"/>
        <end position="112"/>
    </location>
</feature>
<dbReference type="Proteomes" id="UP000233766">
    <property type="component" value="Unassembled WGS sequence"/>
</dbReference>
<feature type="compositionally biased region" description="Basic residues" evidence="1">
    <location>
        <begin position="136"/>
        <end position="146"/>
    </location>
</feature>
<feature type="compositionally biased region" description="Basic and acidic residues" evidence="1">
    <location>
        <begin position="215"/>
        <end position="232"/>
    </location>
</feature>
<evidence type="ECO:0000313" key="3">
    <source>
        <dbReference type="Proteomes" id="UP000233766"/>
    </source>
</evidence>
<reference evidence="2 3" key="1">
    <citation type="submission" date="2017-12" db="EMBL/GenBank/DDBJ databases">
        <title>Sequencing the genomes of 1000 Actinobacteria strains.</title>
        <authorList>
            <person name="Klenk H.-P."/>
        </authorList>
    </citation>
    <scope>NUCLEOTIDE SEQUENCE [LARGE SCALE GENOMIC DNA]</scope>
    <source>
        <strain evidence="2 3">DSM 44489</strain>
    </source>
</reference>
<organism evidence="2 3">
    <name type="scientific">Nocardia fluminea</name>
    <dbReference type="NCBI Taxonomy" id="134984"/>
    <lineage>
        <taxon>Bacteria</taxon>
        <taxon>Bacillati</taxon>
        <taxon>Actinomycetota</taxon>
        <taxon>Actinomycetes</taxon>
        <taxon>Mycobacteriales</taxon>
        <taxon>Nocardiaceae</taxon>
        <taxon>Nocardia</taxon>
    </lineage>
</organism>
<accession>A0A2N3VG15</accession>
<name>A0A2N3VG15_9NOCA</name>
<dbReference type="EMBL" id="PJMW01000002">
    <property type="protein sequence ID" value="PKV80563.1"/>
    <property type="molecule type" value="Genomic_DNA"/>
</dbReference>
<proteinExistence type="predicted"/>
<gene>
    <name evidence="2" type="ORF">ATK86_4992</name>
</gene>
<keyword evidence="3" id="KW-1185">Reference proteome</keyword>
<feature type="compositionally biased region" description="Low complexity" evidence="1">
    <location>
        <begin position="243"/>
        <end position="264"/>
    </location>
</feature>
<evidence type="ECO:0000256" key="1">
    <source>
        <dbReference type="SAM" id="MobiDB-lite"/>
    </source>
</evidence>
<comment type="caution">
    <text evidence="2">The sequence shown here is derived from an EMBL/GenBank/DDBJ whole genome shotgun (WGS) entry which is preliminary data.</text>
</comment>
<protein>
    <submittedName>
        <fullName evidence="2">Uncharacterized protein</fullName>
    </submittedName>
</protein>
<evidence type="ECO:0000313" key="2">
    <source>
        <dbReference type="EMBL" id="PKV80563.1"/>
    </source>
</evidence>